<evidence type="ECO:0000313" key="3">
    <source>
        <dbReference type="Proteomes" id="UP001321477"/>
    </source>
</evidence>
<proteinExistence type="predicted"/>
<name>A0ABM8H3I7_9MICO</name>
<evidence type="ECO:0000313" key="2">
    <source>
        <dbReference type="EMBL" id="BDZ55296.1"/>
    </source>
</evidence>
<evidence type="ECO:0000256" key="1">
    <source>
        <dbReference type="SAM" id="MobiDB-lite"/>
    </source>
</evidence>
<sequence>MRAEPRRNAGDRVGRARDRDADHRAEAVRDEVARVGDAVVERELRDLDHEREAAGHERGQGGRDAAQGEREQRAERHEQQHVEGELGRRAGAPGVGGEPGPRIEHPARSLVAEDRSGRVPERRPQHRCGVRDEQYGGGAGRAHAPIVPAEAMSRLGARLEA</sequence>
<feature type="compositionally biased region" description="Basic and acidic residues" evidence="1">
    <location>
        <begin position="1"/>
        <end position="88"/>
    </location>
</feature>
<protein>
    <submittedName>
        <fullName evidence="2">Uncharacterized protein</fullName>
    </submittedName>
</protein>
<feature type="region of interest" description="Disordered" evidence="1">
    <location>
        <begin position="1"/>
        <end position="144"/>
    </location>
</feature>
<dbReference type="Proteomes" id="UP001321477">
    <property type="component" value="Chromosome"/>
</dbReference>
<keyword evidence="3" id="KW-1185">Reference proteome</keyword>
<feature type="compositionally biased region" description="Basic and acidic residues" evidence="1">
    <location>
        <begin position="101"/>
        <end position="134"/>
    </location>
</feature>
<organism evidence="2 3">
    <name type="scientific">Agromyces marinus</name>
    <dbReference type="NCBI Taxonomy" id="1389020"/>
    <lineage>
        <taxon>Bacteria</taxon>
        <taxon>Bacillati</taxon>
        <taxon>Actinomycetota</taxon>
        <taxon>Actinomycetes</taxon>
        <taxon>Micrococcales</taxon>
        <taxon>Microbacteriaceae</taxon>
        <taxon>Agromyces</taxon>
    </lineage>
</organism>
<reference evidence="3" key="1">
    <citation type="journal article" date="2019" name="Int. J. Syst. Evol. Microbiol.">
        <title>The Global Catalogue of Microorganisms (GCM) 10K type strain sequencing project: providing services to taxonomists for standard genome sequencing and annotation.</title>
        <authorList>
            <consortium name="The Broad Institute Genomics Platform"/>
            <consortium name="The Broad Institute Genome Sequencing Center for Infectious Disease"/>
            <person name="Wu L."/>
            <person name="Ma J."/>
        </authorList>
    </citation>
    <scope>NUCLEOTIDE SEQUENCE [LARGE SCALE GENOMIC DNA]</scope>
    <source>
        <strain evidence="3">NBRC 109019</strain>
    </source>
</reference>
<dbReference type="EMBL" id="AP027734">
    <property type="protein sequence ID" value="BDZ55296.1"/>
    <property type="molecule type" value="Genomic_DNA"/>
</dbReference>
<gene>
    <name evidence="2" type="ORF">GCM10025870_23690</name>
</gene>
<accession>A0ABM8H3I7</accession>